<accession>A0A397IXX6</accession>
<comment type="caution">
    <text evidence="1">The sequence shown here is derived from an EMBL/GenBank/DDBJ whole genome shotgun (WGS) entry which is preliminary data.</text>
</comment>
<evidence type="ECO:0000313" key="2">
    <source>
        <dbReference type="Proteomes" id="UP000266861"/>
    </source>
</evidence>
<name>A0A397IXX6_9GLOM</name>
<evidence type="ECO:0000313" key="1">
    <source>
        <dbReference type="EMBL" id="RHZ80879.1"/>
    </source>
</evidence>
<dbReference type="Proteomes" id="UP000266861">
    <property type="component" value="Unassembled WGS sequence"/>
</dbReference>
<reference evidence="1 2" key="1">
    <citation type="submission" date="2018-08" db="EMBL/GenBank/DDBJ databases">
        <title>Genome and evolution of the arbuscular mycorrhizal fungus Diversispora epigaea (formerly Glomus versiforme) and its bacterial endosymbionts.</title>
        <authorList>
            <person name="Sun X."/>
            <person name="Fei Z."/>
            <person name="Harrison M."/>
        </authorList>
    </citation>
    <scope>NUCLEOTIDE SEQUENCE [LARGE SCALE GENOMIC DNA]</scope>
    <source>
        <strain evidence="1 2">IT104</strain>
    </source>
</reference>
<protein>
    <submittedName>
        <fullName evidence="1">Uncharacterized protein</fullName>
    </submittedName>
</protein>
<dbReference type="AlphaFoldDB" id="A0A397IXX6"/>
<keyword evidence="2" id="KW-1185">Reference proteome</keyword>
<organism evidence="1 2">
    <name type="scientific">Diversispora epigaea</name>
    <dbReference type="NCBI Taxonomy" id="1348612"/>
    <lineage>
        <taxon>Eukaryota</taxon>
        <taxon>Fungi</taxon>
        <taxon>Fungi incertae sedis</taxon>
        <taxon>Mucoromycota</taxon>
        <taxon>Glomeromycotina</taxon>
        <taxon>Glomeromycetes</taxon>
        <taxon>Diversisporales</taxon>
        <taxon>Diversisporaceae</taxon>
        <taxon>Diversispora</taxon>
    </lineage>
</organism>
<dbReference type="EMBL" id="PQFF01000122">
    <property type="protein sequence ID" value="RHZ80879.1"/>
    <property type="molecule type" value="Genomic_DNA"/>
</dbReference>
<proteinExistence type="predicted"/>
<sequence length="346" mass="39433">MSAIVTKIVEKYNLTPKMSLSELSQHTTEFLSNFINNIKSGKNKTINIVESSCRITIISPSKSLEEEIIREIAKRILQNKYGFSGNQVNVLFSNQKNKQYESTYCETAFGKTLNIAISNQLPKRLEEETIREMAIRDIKAEAYALAKAANEIQNDQRKKAEVVQIDYPDEFTLESVKERLDAYNVETSPDCLALVDITIMLSNEIQNDQRKKAEVVQIDYPDEFTLESVKERLDAYNVETSPDCLALVDITIMLCLRLAEVTTLHITDAGNTISSGKMENPGKPGVKWFNRYLKSYGLIPRHLRKMGVVYDVVHRAENSGRFITLAGQCLRHNSDKTRLFQIYDED</sequence>
<dbReference type="OrthoDB" id="2430205at2759"/>
<gene>
    <name evidence="1" type="ORF">Glove_131g56</name>
</gene>